<sequence length="143" mass="16442">MADLLAWIKSREEIVIMPKLDLTLNTQLPEEEVKKVVTELTSLTQVLLGKDPKVTRIHIYQNRSQCFVNAAYINESSVFDLVIYITKGTNTEEQKAQWLLATYQFLSEVLGGRGSQQPNYISIFELDARNWGYNGLSQYTRNH</sequence>
<evidence type="ECO:0000313" key="1">
    <source>
        <dbReference type="EMBL" id="SFU26910.1"/>
    </source>
</evidence>
<proteinExistence type="predicted"/>
<dbReference type="Gene3D" id="3.30.429.10">
    <property type="entry name" value="Macrophage Migration Inhibitory Factor"/>
    <property type="match status" value="1"/>
</dbReference>
<organism evidence="1 2">
    <name type="scientific">Xenorhabdus koppenhoeferi</name>
    <dbReference type="NCBI Taxonomy" id="351659"/>
    <lineage>
        <taxon>Bacteria</taxon>
        <taxon>Pseudomonadati</taxon>
        <taxon>Pseudomonadota</taxon>
        <taxon>Gammaproteobacteria</taxon>
        <taxon>Enterobacterales</taxon>
        <taxon>Morganellaceae</taxon>
        <taxon>Xenorhabdus</taxon>
    </lineage>
</organism>
<dbReference type="InterPro" id="IPR014347">
    <property type="entry name" value="Tautomerase/MIF_sf"/>
</dbReference>
<dbReference type="Proteomes" id="UP000242496">
    <property type="component" value="Unassembled WGS sequence"/>
</dbReference>
<keyword evidence="2" id="KW-1185">Reference proteome</keyword>
<dbReference type="SUPFAM" id="SSF55331">
    <property type="entry name" value="Tautomerase/MIF"/>
    <property type="match status" value="1"/>
</dbReference>
<gene>
    <name evidence="1" type="ORF">SAMN05421784_10143</name>
</gene>
<name>A0A1I7ESP0_9GAMM</name>
<protein>
    <submittedName>
        <fullName evidence="1">4-oxalocrotonate tautomerase</fullName>
    </submittedName>
</protein>
<dbReference type="STRING" id="351659.SAMN05421784_10143"/>
<evidence type="ECO:0000313" key="2">
    <source>
        <dbReference type="Proteomes" id="UP000242496"/>
    </source>
</evidence>
<dbReference type="AlphaFoldDB" id="A0A1I7ESP0"/>
<dbReference type="EMBL" id="FPBJ01000001">
    <property type="protein sequence ID" value="SFU26910.1"/>
    <property type="molecule type" value="Genomic_DNA"/>
</dbReference>
<reference evidence="2" key="1">
    <citation type="submission" date="2016-10" db="EMBL/GenBank/DDBJ databases">
        <authorList>
            <person name="Varghese N."/>
            <person name="Submissions S."/>
        </authorList>
    </citation>
    <scope>NUCLEOTIDE SEQUENCE [LARGE SCALE GENOMIC DNA]</scope>
    <source>
        <strain evidence="2">DSM 18168</strain>
    </source>
</reference>
<accession>A0A1I7ESP0</accession>